<feature type="chain" id="PRO_5019519088" description="DUF7939 domain-containing protein" evidence="2">
    <location>
        <begin position="25"/>
        <end position="572"/>
    </location>
</feature>
<dbReference type="OrthoDB" id="5293418at2"/>
<gene>
    <name evidence="4" type="ORF">CWE09_00380</name>
</gene>
<name>A0A432W585_9GAMM</name>
<dbReference type="EMBL" id="PIPL01000001">
    <property type="protein sequence ID" value="RUO25234.1"/>
    <property type="molecule type" value="Genomic_DNA"/>
</dbReference>
<dbReference type="Pfam" id="PF13584">
    <property type="entry name" value="BatD"/>
    <property type="match status" value="2"/>
</dbReference>
<dbReference type="PANTHER" id="PTHR40940">
    <property type="entry name" value="PROTEIN BATD-RELATED"/>
    <property type="match status" value="1"/>
</dbReference>
<proteinExistence type="predicted"/>
<reference evidence="4 5" key="1">
    <citation type="journal article" date="2011" name="Front. Microbiol.">
        <title>Genomic signatures of strain selection and enhancement in Bacillus atrophaeus var. globigii, a historical biowarfare simulant.</title>
        <authorList>
            <person name="Gibbons H.S."/>
            <person name="Broomall S.M."/>
            <person name="McNew L.A."/>
            <person name="Daligault H."/>
            <person name="Chapman C."/>
            <person name="Bruce D."/>
            <person name="Karavis M."/>
            <person name="Krepps M."/>
            <person name="McGregor P.A."/>
            <person name="Hong C."/>
            <person name="Park K.H."/>
            <person name="Akmal A."/>
            <person name="Feldman A."/>
            <person name="Lin J.S."/>
            <person name="Chang W.E."/>
            <person name="Higgs B.W."/>
            <person name="Demirev P."/>
            <person name="Lindquist J."/>
            <person name="Liem A."/>
            <person name="Fochler E."/>
            <person name="Read T.D."/>
            <person name="Tapia R."/>
            <person name="Johnson S."/>
            <person name="Bishop-Lilly K.A."/>
            <person name="Detter C."/>
            <person name="Han C."/>
            <person name="Sozhamannan S."/>
            <person name="Rosenzweig C.N."/>
            <person name="Skowronski E.W."/>
        </authorList>
    </citation>
    <scope>NUCLEOTIDE SEQUENCE [LARGE SCALE GENOMIC DNA]</scope>
    <source>
        <strain evidence="4 5">MLST1</strain>
    </source>
</reference>
<feature type="signal peptide" evidence="2">
    <location>
        <begin position="1"/>
        <end position="24"/>
    </location>
</feature>
<protein>
    <recommendedName>
        <fullName evidence="3">DUF7939 domain-containing protein</fullName>
    </recommendedName>
</protein>
<keyword evidence="2" id="KW-0732">Signal</keyword>
<sequence>MVRILTLLLTFSLYGLAFPSQAQAINVTASVDKNPVIVNESFTLTIAANDDLPQSAFRSAPLMQDFVVGATSVDRSTRLIQGQMSRQTRWQVTLVARQSGTYQIPSFEIEGNRTQAIEIEVIEPSAADTGSRGPVFLTAEVDTASPYIQQQIRYKVSLHIAHQLESGSISPPSLDNSDIQQVGQDQESQQIIDGQRYRVITRNYIVTPRRSGSFVLEGSRFDGQVREQQPRSFTGFSRPQSVTVLAPDIELEVAPQPSGYEGRWLPSRQVAIEDEWEEDKQLTLGEPVTRRITITAQGVHDEQLPDISPDYPAQLRYYPERTERESYSAQGERIAQASFRGAIIATEEGNFTLPAIEVNWWNTETGEQETARIPERQVEVVAPPGGVPSPRAMDIETFSSDAAPLDQEEQPTNTTPANQPQHWWSPAASLFAALWFITLLCCIWLYLRQRTSAAAKPEKAGSGQVPAPSRKPLQRLKLACKQNNARDARKALLNWANSRHPENQLNNLDSLARQLQDTELNHQIHILQQCLYNGRELNWEQGDKLWQSIQRLHHQSKRQSDDAKLPPLYPAD</sequence>
<dbReference type="Proteomes" id="UP000288293">
    <property type="component" value="Unassembled WGS sequence"/>
</dbReference>
<evidence type="ECO:0000259" key="3">
    <source>
        <dbReference type="Pfam" id="PF25607"/>
    </source>
</evidence>
<organism evidence="4 5">
    <name type="scientific">Aliidiomarina minuta</name>
    <dbReference type="NCBI Taxonomy" id="880057"/>
    <lineage>
        <taxon>Bacteria</taxon>
        <taxon>Pseudomonadati</taxon>
        <taxon>Pseudomonadota</taxon>
        <taxon>Gammaproteobacteria</taxon>
        <taxon>Alteromonadales</taxon>
        <taxon>Idiomarinaceae</taxon>
        <taxon>Aliidiomarina</taxon>
    </lineage>
</organism>
<dbReference type="InterPro" id="IPR057699">
    <property type="entry name" value="DUF7939"/>
</dbReference>
<feature type="transmembrane region" description="Helical" evidence="1">
    <location>
        <begin position="423"/>
        <end position="447"/>
    </location>
</feature>
<keyword evidence="1" id="KW-0812">Transmembrane</keyword>
<evidence type="ECO:0000313" key="4">
    <source>
        <dbReference type="EMBL" id="RUO25234.1"/>
    </source>
</evidence>
<dbReference type="RefSeq" id="WP_126801931.1">
    <property type="nucleotide sequence ID" value="NZ_PIPL01000001.1"/>
</dbReference>
<accession>A0A432W585</accession>
<dbReference type="Pfam" id="PF25607">
    <property type="entry name" value="DUF7939"/>
    <property type="match status" value="1"/>
</dbReference>
<dbReference type="InterPro" id="IPR025738">
    <property type="entry name" value="BatD"/>
</dbReference>
<feature type="domain" description="DUF7939" evidence="3">
    <location>
        <begin position="470"/>
        <end position="555"/>
    </location>
</feature>
<dbReference type="AlphaFoldDB" id="A0A432W585"/>
<comment type="caution">
    <text evidence="4">The sequence shown here is derived from an EMBL/GenBank/DDBJ whole genome shotgun (WGS) entry which is preliminary data.</text>
</comment>
<keyword evidence="5" id="KW-1185">Reference proteome</keyword>
<evidence type="ECO:0000256" key="1">
    <source>
        <dbReference type="SAM" id="Phobius"/>
    </source>
</evidence>
<evidence type="ECO:0000313" key="5">
    <source>
        <dbReference type="Proteomes" id="UP000288293"/>
    </source>
</evidence>
<keyword evidence="1" id="KW-1133">Transmembrane helix</keyword>
<evidence type="ECO:0000256" key="2">
    <source>
        <dbReference type="SAM" id="SignalP"/>
    </source>
</evidence>
<dbReference type="PANTHER" id="PTHR40940:SF1">
    <property type="entry name" value="PROTEIN BATD"/>
    <property type="match status" value="1"/>
</dbReference>
<keyword evidence="1" id="KW-0472">Membrane</keyword>